<reference evidence="2" key="2">
    <citation type="submission" date="2018-10" db="UniProtKB">
        <authorList>
            <consortium name="EnsemblPlants"/>
        </authorList>
    </citation>
    <scope>IDENTIFICATION</scope>
</reference>
<feature type="compositionally biased region" description="Low complexity" evidence="1">
    <location>
        <begin position="22"/>
        <end position="40"/>
    </location>
</feature>
<accession>A0A3B6LHC1</accession>
<dbReference type="Proteomes" id="UP000019116">
    <property type="component" value="Chromosome 5B"/>
</dbReference>
<dbReference type="OrthoDB" id="711224at2759"/>
<dbReference type="EnsemblPlants" id="TraesCS5B02G086000.1">
    <property type="protein sequence ID" value="TraesCS5B02G086000.1"/>
    <property type="gene ID" value="TraesCS5B02G086000"/>
</dbReference>
<dbReference type="Gramene" id="TraesCS5B02G086000.1">
    <property type="protein sequence ID" value="TraesCS5B02G086000.1"/>
    <property type="gene ID" value="TraesCS5B02G086000"/>
</dbReference>
<sequence length="328" mass="35981">MRGRGRPPEAPSGSPSDPAVLPSPLRIAPASAPSSAQPDPIQRDQIVAGCEADVRAEWGLRWAVRFRDGHGDWIAGRLHHSPASRWTTLLDLDNDVRTGDYVTIGDQVRVGSNLRIDVYDVVVEHRMQMVADVASPIELLDSSSESDGGELGRRGEPGGATSVIHAGPSPGSSGDRRRVGGRFWALADADDEDEDEEAEAAQPSPASPTPSDLLCEFLCAEYDEDEVASTVNNILPVDDPARVGLHARETKEMLRRVVHRRTAASVIRPWKGPLPKVVFRATALIRMWSLLTPTEARERLVTGSVRWEMVARDIFNRFGWRSYNMIGN</sequence>
<name>A0A3B6LHC1_WHEAT</name>
<dbReference type="Gramene" id="TraesCLE_scaffold_013500_01G000100.1">
    <property type="protein sequence ID" value="TraesCLE_scaffold_013500_01G000100.1"/>
    <property type="gene ID" value="TraesCLE_scaffold_013500_01G000100"/>
</dbReference>
<reference evidence="2" key="1">
    <citation type="submission" date="2018-08" db="EMBL/GenBank/DDBJ databases">
        <authorList>
            <person name="Rossello M."/>
        </authorList>
    </citation>
    <scope>NUCLEOTIDE SEQUENCE [LARGE SCALE GENOMIC DNA]</scope>
    <source>
        <strain evidence="2">cv. Chinese Spring</strain>
    </source>
</reference>
<evidence type="ECO:0000256" key="1">
    <source>
        <dbReference type="SAM" id="MobiDB-lite"/>
    </source>
</evidence>
<feature type="region of interest" description="Disordered" evidence="1">
    <location>
        <begin position="140"/>
        <end position="211"/>
    </location>
</feature>
<evidence type="ECO:0000313" key="3">
    <source>
        <dbReference type="Proteomes" id="UP000019116"/>
    </source>
</evidence>
<protein>
    <submittedName>
        <fullName evidence="2">Uncharacterized protein</fullName>
    </submittedName>
</protein>
<feature type="region of interest" description="Disordered" evidence="1">
    <location>
        <begin position="1"/>
        <end position="41"/>
    </location>
</feature>
<evidence type="ECO:0000313" key="2">
    <source>
        <dbReference type="EnsemblPlants" id="TraesCS5B02G086000.1"/>
    </source>
</evidence>
<dbReference type="Gramene" id="TraesROB_scaffold_000086_01G000200.1">
    <property type="protein sequence ID" value="TraesROB_scaffold_000086_01G000200.1"/>
    <property type="gene ID" value="TraesROB_scaffold_000086_01G000200"/>
</dbReference>
<proteinExistence type="predicted"/>
<organism evidence="2">
    <name type="scientific">Triticum aestivum</name>
    <name type="common">Wheat</name>
    <dbReference type="NCBI Taxonomy" id="4565"/>
    <lineage>
        <taxon>Eukaryota</taxon>
        <taxon>Viridiplantae</taxon>
        <taxon>Streptophyta</taxon>
        <taxon>Embryophyta</taxon>
        <taxon>Tracheophyta</taxon>
        <taxon>Spermatophyta</taxon>
        <taxon>Magnoliopsida</taxon>
        <taxon>Liliopsida</taxon>
        <taxon>Poales</taxon>
        <taxon>Poaceae</taxon>
        <taxon>BOP clade</taxon>
        <taxon>Pooideae</taxon>
        <taxon>Triticodae</taxon>
        <taxon>Triticeae</taxon>
        <taxon>Triticinae</taxon>
        <taxon>Triticum</taxon>
    </lineage>
</organism>
<keyword evidence="3" id="KW-1185">Reference proteome</keyword>
<dbReference type="Gramene" id="TraesCAD_scaffold_000125_01G000200.1">
    <property type="protein sequence ID" value="TraesCAD_scaffold_000125_01G000200.1"/>
    <property type="gene ID" value="TraesCAD_scaffold_000125_01G000200"/>
</dbReference>
<dbReference type="AlphaFoldDB" id="A0A3B6LHC1"/>
<feature type="compositionally biased region" description="Acidic residues" evidence="1">
    <location>
        <begin position="188"/>
        <end position="199"/>
    </location>
</feature>